<feature type="compositionally biased region" description="Pro residues" evidence="2">
    <location>
        <begin position="113"/>
        <end position="122"/>
    </location>
</feature>
<dbReference type="EMBL" id="HE978315">
    <property type="protein sequence ID" value="CCK69076.1"/>
    <property type="molecule type" value="Genomic_DNA"/>
</dbReference>
<accession>J7S5D3</accession>
<sequence>MYGRGHSREYTRPHQGEDVVLPKLPPLNTRRSFLEHKRTEAQVQGGRGDPLGENRAVNGSPGLTEAAPSTPPRHRSRRHPAGFSAGSPDFLPRSASPQIVHGHNRTPLHRRPPPLPPHPKQQPQPQSKGDSHREPINAHIDEAERASLVSGSTIHIKSPQSSWLSGGESETDVSPSQQHIRKVPFEKEPISPSPTVTSVRDYGEFLRDAPPPPVSSLRNISELSKQSDSIESYYSDSNYTFNNSNNARHSSFNSLSKSKPLELAPSLTAPTKPFNIAALDENKLYQCYTVYKLSDIYEWILKIYFEWFNEFVFGKIEFYQVIQRLLEFQLSNNIDQEIIDSNVDRIIASLVTQGAVRFENDDDEGSDLTIIIAGLDVQGIFTELLQCYSFEDHDKEEHTLQCYSYTCTENCPSRGSRKDIPMSEITNKSVGFWTDYWSLTPEDLKEIDNHEIQRQSFIFDLIILEERSLNMANAAVEIYGKRFDPSFLPNDPDFSKLAFSIFEPMIQLHKEYLMGPLFWKIKTKGKFIDGIGKIYLKWCHEARELYLQYATAMATVHEIITWEKKHNTQFSKWLKEVDDCPAIIRSKTYHDVIFFGGFFKSLQNMPITLNSILKNTDVSNEDHDYLKMVIRDIEQLSSDVNKVHGDAIDHRKLVRFSLQLQINNSTPAGYFNKANHSSPDGISTSLQEQNSNNNGFDLALEDPERKLFWSGNLLKKRELWLDPIKVYVALLDNYLLVTEPLVKNGQKVYKLSEKPIPLDYLNLEKKVNVDSIHSLLESSAGDSYHQLDSARKLGPQSLTSPMGSGRPHLLSAAVGRTIHSEKDVKTHTGISNKNPDEEELNFKIRNTATNESVSLLAANVKEKRGWIDAIISAFKARKSKMSSAIQFEALSSQFAYSDKDAPVNLPMTIDGSEIDKALQKYESRGNSDKIFGFPLVANLLTTSTIRHEGKTFLMVACNYGILIRLENGIDNKLRKVIQCSCATMLEVNHKLGLVFVLDNKNLIYFSIPSILGAYYHSERYLHDNTVVGVVIRDKVSCFKFAEDFSSSKHLFYERKNKIHVLTPEFDQLSKALKLFKEYKEYKLPGSSVSLNNTVVSKIVTFKTCFVVCTNKGVLFYQSDFDDEGITLPTFYNDDGILAQLKEKNIILPSGDSSPSKGLSKGKMIKRVKRDIALCKANPISFVPLHETLKEYLIVYDQAIVRINKYGEIANWETDILVLDFCCTGALIFEKYLILVAESLVQIYALKELSESLPLRAMTPIQIIKGRRVQLLGDGQSGAEVVLGMSHPNIPNRQLLLECSIDNSS</sequence>
<evidence type="ECO:0000256" key="2">
    <source>
        <dbReference type="SAM" id="MobiDB-lite"/>
    </source>
</evidence>
<dbReference type="Proteomes" id="UP000006310">
    <property type="component" value="Chromosome 2"/>
</dbReference>
<feature type="domain" description="PH" evidence="3">
    <location>
        <begin position="706"/>
        <end position="875"/>
    </location>
</feature>
<dbReference type="KEGG" id="kng:KNAG_0B06480"/>
<dbReference type="InterPro" id="IPR035899">
    <property type="entry name" value="DBL_dom_sf"/>
</dbReference>
<evidence type="ECO:0000313" key="7">
    <source>
        <dbReference type="Proteomes" id="UP000006310"/>
    </source>
</evidence>
<gene>
    <name evidence="6" type="primary">KNAG0B06480</name>
    <name evidence="6" type="ordered locus">KNAG_0B06480</name>
</gene>
<dbReference type="GO" id="GO:1903501">
    <property type="term" value="P:positive regulation of mitotic actomyosin contractile ring assembly"/>
    <property type="evidence" value="ECO:0007669"/>
    <property type="project" value="EnsemblFungi"/>
</dbReference>
<evidence type="ECO:0000313" key="6">
    <source>
        <dbReference type="EMBL" id="CCK69076.1"/>
    </source>
</evidence>
<dbReference type="STRING" id="1071383.J7S5D3"/>
<dbReference type="SUPFAM" id="SSF48065">
    <property type="entry name" value="DBL homology domain (DH-domain)"/>
    <property type="match status" value="1"/>
</dbReference>
<feature type="region of interest" description="Disordered" evidence="2">
    <location>
        <begin position="157"/>
        <end position="198"/>
    </location>
</feature>
<feature type="compositionally biased region" description="Basic residues" evidence="2">
    <location>
        <begin position="102"/>
        <end position="112"/>
    </location>
</feature>
<evidence type="ECO:0008006" key="8">
    <source>
        <dbReference type="Google" id="ProtNLM"/>
    </source>
</evidence>
<dbReference type="RefSeq" id="XP_022463322.1">
    <property type="nucleotide sequence ID" value="XM_022606647.1"/>
</dbReference>
<dbReference type="InterPro" id="IPR011993">
    <property type="entry name" value="PH-like_dom_sf"/>
</dbReference>
<dbReference type="OMA" id="HEIITWE"/>
<keyword evidence="1" id="KW-0344">Guanine-nucleotide releasing factor</keyword>
<dbReference type="OrthoDB" id="660555at2759"/>
<organism evidence="6 7">
    <name type="scientific">Huiozyma naganishii (strain ATCC MYA-139 / BCRC 22969 / CBS 8797 / KCTC 17520 / NBRC 10181 / NCYC 3082 / Yp74L-3)</name>
    <name type="common">Yeast</name>
    <name type="synonym">Kazachstania naganishii</name>
    <dbReference type="NCBI Taxonomy" id="1071383"/>
    <lineage>
        <taxon>Eukaryota</taxon>
        <taxon>Fungi</taxon>
        <taxon>Dikarya</taxon>
        <taxon>Ascomycota</taxon>
        <taxon>Saccharomycotina</taxon>
        <taxon>Saccharomycetes</taxon>
        <taxon>Saccharomycetales</taxon>
        <taxon>Saccharomycetaceae</taxon>
        <taxon>Huiozyma</taxon>
    </lineage>
</organism>
<dbReference type="GeneID" id="34524726"/>
<name>J7S5D3_HUIN7</name>
<evidence type="ECO:0000259" key="4">
    <source>
        <dbReference type="PROSITE" id="PS50010"/>
    </source>
</evidence>
<protein>
    <recommendedName>
        <fullName evidence="8">CNH domain-containing protein</fullName>
    </recommendedName>
</protein>
<dbReference type="Gene3D" id="1.20.900.10">
    <property type="entry name" value="Dbl homology (DH) domain"/>
    <property type="match status" value="1"/>
</dbReference>
<dbReference type="SMART" id="SM00233">
    <property type="entry name" value="PH"/>
    <property type="match status" value="1"/>
</dbReference>
<dbReference type="GO" id="GO:0000131">
    <property type="term" value="C:incipient cellular bud site"/>
    <property type="evidence" value="ECO:0007669"/>
    <property type="project" value="EnsemblFungi"/>
</dbReference>
<dbReference type="InterPro" id="IPR000219">
    <property type="entry name" value="DH_dom"/>
</dbReference>
<keyword evidence="7" id="KW-1185">Reference proteome</keyword>
<dbReference type="InterPro" id="IPR001180">
    <property type="entry name" value="CNH_dom"/>
</dbReference>
<dbReference type="PROSITE" id="PS50010">
    <property type="entry name" value="DH_2"/>
    <property type="match status" value="1"/>
</dbReference>
<dbReference type="InterPro" id="IPR001849">
    <property type="entry name" value="PH_domain"/>
</dbReference>
<dbReference type="Gene3D" id="2.30.29.30">
    <property type="entry name" value="Pleckstrin-homology domain (PH domain)/Phosphotyrosine-binding domain (PTB)"/>
    <property type="match status" value="1"/>
</dbReference>
<dbReference type="Pfam" id="PF00621">
    <property type="entry name" value="RhoGEF"/>
    <property type="match status" value="1"/>
</dbReference>
<evidence type="ECO:0000259" key="3">
    <source>
        <dbReference type="PROSITE" id="PS50003"/>
    </source>
</evidence>
<reference evidence="7" key="2">
    <citation type="submission" date="2012-08" db="EMBL/GenBank/DDBJ databases">
        <title>Genome sequence of Kazachstania naganishii.</title>
        <authorList>
            <person name="Gordon J.L."/>
            <person name="Armisen D."/>
            <person name="Proux-Wera E."/>
            <person name="OhEigeartaigh S.S."/>
            <person name="Byrne K.P."/>
            <person name="Wolfe K.H."/>
        </authorList>
    </citation>
    <scope>NUCLEOTIDE SEQUENCE [LARGE SCALE GENOMIC DNA]</scope>
    <source>
        <strain evidence="7">ATCC MYA-139 / BCRC 22969 / CBS 8797 / CCRC 22969 / KCTC 17520 / NBRC 10181 / NCYC 3082</strain>
    </source>
</reference>
<proteinExistence type="predicted"/>
<dbReference type="Pfam" id="PF23582">
    <property type="entry name" value="WHD_RGF3"/>
    <property type="match status" value="1"/>
</dbReference>
<dbReference type="GO" id="GO:0031505">
    <property type="term" value="P:fungal-type cell wall organization"/>
    <property type="evidence" value="ECO:0007669"/>
    <property type="project" value="EnsemblFungi"/>
</dbReference>
<dbReference type="InterPro" id="IPR057283">
    <property type="entry name" value="RGF3_WH"/>
</dbReference>
<dbReference type="GO" id="GO:0007165">
    <property type="term" value="P:signal transduction"/>
    <property type="evidence" value="ECO:0007669"/>
    <property type="project" value="EnsemblFungi"/>
</dbReference>
<dbReference type="GO" id="GO:0005935">
    <property type="term" value="C:cellular bud neck"/>
    <property type="evidence" value="ECO:0007669"/>
    <property type="project" value="EnsemblFungi"/>
</dbReference>
<feature type="region of interest" description="Disordered" evidence="2">
    <location>
        <begin position="1"/>
        <end position="134"/>
    </location>
</feature>
<dbReference type="PANTHER" id="PTHR46572">
    <property type="entry name" value="RHO1 GDP-GTP EXCHANGE PROTEIN 1-RELATED"/>
    <property type="match status" value="1"/>
</dbReference>
<dbReference type="PANTHER" id="PTHR46572:SF1">
    <property type="entry name" value="RHO1 GUANINE NUCLEOTIDE EXCHANGE FACTOR TUS1"/>
    <property type="match status" value="1"/>
</dbReference>
<dbReference type="PROSITE" id="PS50219">
    <property type="entry name" value="CNH"/>
    <property type="match status" value="1"/>
</dbReference>
<dbReference type="SUPFAM" id="SSF50729">
    <property type="entry name" value="PH domain-like"/>
    <property type="match status" value="1"/>
</dbReference>
<reference evidence="6 7" key="1">
    <citation type="journal article" date="2011" name="Proc. Natl. Acad. Sci. U.S.A.">
        <title>Evolutionary erosion of yeast sex chromosomes by mating-type switching accidents.</title>
        <authorList>
            <person name="Gordon J.L."/>
            <person name="Armisen D."/>
            <person name="Proux-Wera E."/>
            <person name="Oheigeartaigh S.S."/>
            <person name="Byrne K.P."/>
            <person name="Wolfe K.H."/>
        </authorList>
    </citation>
    <scope>NUCLEOTIDE SEQUENCE [LARGE SCALE GENOMIC DNA]</scope>
    <source>
        <strain evidence="7">ATCC MYA-139 / BCRC 22969 / CBS 8797 / CCRC 22969 / KCTC 17520 / NBRC 10181 / NCYC 3082</strain>
    </source>
</reference>
<dbReference type="GO" id="GO:0005085">
    <property type="term" value="F:guanyl-nucleotide exchange factor activity"/>
    <property type="evidence" value="ECO:0007669"/>
    <property type="project" value="UniProtKB-KW"/>
</dbReference>
<dbReference type="eggNOG" id="KOG4305">
    <property type="taxonomic scope" value="Eukaryota"/>
</dbReference>
<feature type="domain" description="CNH" evidence="5">
    <location>
        <begin position="938"/>
        <end position="1278"/>
    </location>
</feature>
<feature type="domain" description="DH" evidence="4">
    <location>
        <begin position="453"/>
        <end position="643"/>
    </location>
</feature>
<dbReference type="InterPro" id="IPR052233">
    <property type="entry name" value="Rho-type_GEFs"/>
</dbReference>
<dbReference type="HOGENOM" id="CLU_002884_0_0_1"/>
<feature type="compositionally biased region" description="Basic and acidic residues" evidence="2">
    <location>
        <begin position="1"/>
        <end position="17"/>
    </location>
</feature>
<dbReference type="SMART" id="SM00325">
    <property type="entry name" value="RhoGEF"/>
    <property type="match status" value="1"/>
</dbReference>
<evidence type="ECO:0000259" key="5">
    <source>
        <dbReference type="PROSITE" id="PS50219"/>
    </source>
</evidence>
<dbReference type="PROSITE" id="PS50003">
    <property type="entry name" value="PH_DOMAIN"/>
    <property type="match status" value="1"/>
</dbReference>
<dbReference type="SMART" id="SM00036">
    <property type="entry name" value="CNH"/>
    <property type="match status" value="1"/>
</dbReference>
<evidence type="ECO:0000256" key="1">
    <source>
        <dbReference type="ARBA" id="ARBA00022658"/>
    </source>
</evidence>